<feature type="transmembrane region" description="Helical" evidence="11">
    <location>
        <begin position="317"/>
        <end position="337"/>
    </location>
</feature>
<accession>A0A6A6NSH8</accession>
<proteinExistence type="inferred from homology"/>
<evidence type="ECO:0000313" key="13">
    <source>
        <dbReference type="EMBL" id="KAF2454518.1"/>
    </source>
</evidence>
<keyword evidence="14" id="KW-1185">Reference proteome</keyword>
<feature type="transmembrane region" description="Helical" evidence="11">
    <location>
        <begin position="97"/>
        <end position="118"/>
    </location>
</feature>
<evidence type="ECO:0000256" key="6">
    <source>
        <dbReference type="ARBA" id="ARBA00022824"/>
    </source>
</evidence>
<evidence type="ECO:0000256" key="1">
    <source>
        <dbReference type="ARBA" id="ARBA00004477"/>
    </source>
</evidence>
<dbReference type="EMBL" id="MU001691">
    <property type="protein sequence ID" value="KAF2454518.1"/>
    <property type="molecule type" value="Genomic_DNA"/>
</dbReference>
<feature type="transmembrane region" description="Helical" evidence="11">
    <location>
        <begin position="240"/>
        <end position="269"/>
    </location>
</feature>
<sequence>MSAEAQVAGLSPRAVAALAVVYTAIYVVPIYLSPTSRPAPNLSRDSPTVIRSRVRAASFSCLVCTLATLLVVTGRGGATLAEALRLMGWWPVHLADVARVVLLVAVLFAGPLFEAGVVEGGWTSWIRADGLADALGSWTGYRNYVAGPVTEELIWRSLLVPPALLALPHSALTTSTSTTTSPSTPSHATNNPTSTLTPTSLVLVLPLSFALAHIHHFYEFSLTHPRTPLFAQLLRSLFQVLYTSLFGAFATFAFLRCASLPAVVAAHAFCNWMGLPRLWGRVGAGSVVAVDGAGPDHAKGLRGWSEVRTDAGVAWSVAYYALLVGGAVGFYVLLWPLTESERALVRF</sequence>
<comment type="subcellular location">
    <subcellularLocation>
        <location evidence="1">Endoplasmic reticulum membrane</location>
        <topology evidence="1">Multi-pass membrane protein</topology>
    </subcellularLocation>
</comment>
<feature type="domain" description="CAAX prenyl protease 2/Lysostaphin resistance protein A-like" evidence="12">
    <location>
        <begin position="138"/>
        <end position="273"/>
    </location>
</feature>
<keyword evidence="8 11" id="KW-0472">Membrane</keyword>
<feature type="transmembrane region" description="Helical" evidence="11">
    <location>
        <begin position="54"/>
        <end position="77"/>
    </location>
</feature>
<feature type="transmembrane region" description="Helical" evidence="11">
    <location>
        <begin position="14"/>
        <end position="33"/>
    </location>
</feature>
<evidence type="ECO:0000256" key="11">
    <source>
        <dbReference type="SAM" id="Phobius"/>
    </source>
</evidence>
<evidence type="ECO:0000256" key="4">
    <source>
        <dbReference type="ARBA" id="ARBA00022692"/>
    </source>
</evidence>
<evidence type="ECO:0000256" key="7">
    <source>
        <dbReference type="ARBA" id="ARBA00022989"/>
    </source>
</evidence>
<dbReference type="PANTHER" id="PTHR13046:SF0">
    <property type="entry name" value="CAAX PRENYL PROTEASE 2"/>
    <property type="match status" value="1"/>
</dbReference>
<evidence type="ECO:0000256" key="3">
    <source>
        <dbReference type="ARBA" id="ARBA00022670"/>
    </source>
</evidence>
<keyword evidence="3" id="KW-0645">Protease</keyword>
<evidence type="ECO:0000256" key="5">
    <source>
        <dbReference type="ARBA" id="ARBA00022801"/>
    </source>
</evidence>
<comment type="catalytic activity">
    <reaction evidence="9">
        <text>Hydrolyzes the peptide bond -P2-(S-farnesyl or geranylgeranyl)C-P1'-P2'-P3'-COOH where P1' and P2' are amino acids with aliphatic sidechains and P3' is any C-terminal residue.</text>
        <dbReference type="EC" id="3.4.26.1"/>
    </reaction>
</comment>
<dbReference type="GO" id="GO:0005789">
    <property type="term" value="C:endoplasmic reticulum membrane"/>
    <property type="evidence" value="ECO:0007669"/>
    <property type="project" value="UniProtKB-SubCell"/>
</dbReference>
<organism evidence="13 14">
    <name type="scientific">Lineolata rhizophorae</name>
    <dbReference type="NCBI Taxonomy" id="578093"/>
    <lineage>
        <taxon>Eukaryota</taxon>
        <taxon>Fungi</taxon>
        <taxon>Dikarya</taxon>
        <taxon>Ascomycota</taxon>
        <taxon>Pezizomycotina</taxon>
        <taxon>Dothideomycetes</taxon>
        <taxon>Dothideomycetes incertae sedis</taxon>
        <taxon>Lineolatales</taxon>
        <taxon>Lineolataceae</taxon>
        <taxon>Lineolata</taxon>
    </lineage>
</organism>
<evidence type="ECO:0000256" key="9">
    <source>
        <dbReference type="ARBA" id="ARBA00047280"/>
    </source>
</evidence>
<keyword evidence="7 11" id="KW-1133">Transmembrane helix</keyword>
<name>A0A6A6NSH8_9PEZI</name>
<evidence type="ECO:0000256" key="8">
    <source>
        <dbReference type="ARBA" id="ARBA00023136"/>
    </source>
</evidence>
<protein>
    <recommendedName>
        <fullName evidence="10">intramembrane prenyl-peptidase Rce1</fullName>
        <ecNumber evidence="10">3.4.26.1</ecNumber>
    </recommendedName>
</protein>
<dbReference type="EC" id="3.4.26.1" evidence="10"/>
<dbReference type="PANTHER" id="PTHR13046">
    <property type="entry name" value="PROTEASE U48 CAAX PRENYL PROTEASE RCE1"/>
    <property type="match status" value="1"/>
</dbReference>
<evidence type="ECO:0000259" key="12">
    <source>
        <dbReference type="Pfam" id="PF02517"/>
    </source>
</evidence>
<comment type="similarity">
    <text evidence="2">Belongs to the peptidase U48 family.</text>
</comment>
<dbReference type="InterPro" id="IPR003675">
    <property type="entry name" value="Rce1/LyrA-like_dom"/>
</dbReference>
<dbReference type="Proteomes" id="UP000799766">
    <property type="component" value="Unassembled WGS sequence"/>
</dbReference>
<dbReference type="InterPro" id="IPR039731">
    <property type="entry name" value="Rce1"/>
</dbReference>
<keyword evidence="6" id="KW-0256">Endoplasmic reticulum</keyword>
<evidence type="ECO:0000313" key="14">
    <source>
        <dbReference type="Proteomes" id="UP000799766"/>
    </source>
</evidence>
<dbReference type="OrthoDB" id="271604at2759"/>
<keyword evidence="4 11" id="KW-0812">Transmembrane</keyword>
<dbReference type="GO" id="GO:0071586">
    <property type="term" value="P:CAAX-box protein processing"/>
    <property type="evidence" value="ECO:0007669"/>
    <property type="project" value="InterPro"/>
</dbReference>
<evidence type="ECO:0000256" key="10">
    <source>
        <dbReference type="ARBA" id="ARBA00049729"/>
    </source>
</evidence>
<dbReference type="AlphaFoldDB" id="A0A6A6NSH8"/>
<dbReference type="GO" id="GO:0004222">
    <property type="term" value="F:metalloendopeptidase activity"/>
    <property type="evidence" value="ECO:0007669"/>
    <property type="project" value="InterPro"/>
</dbReference>
<gene>
    <name evidence="13" type="ORF">BDY21DRAFT_399902</name>
</gene>
<reference evidence="13" key="1">
    <citation type="journal article" date="2020" name="Stud. Mycol.">
        <title>101 Dothideomycetes genomes: a test case for predicting lifestyles and emergence of pathogens.</title>
        <authorList>
            <person name="Haridas S."/>
            <person name="Albert R."/>
            <person name="Binder M."/>
            <person name="Bloem J."/>
            <person name="Labutti K."/>
            <person name="Salamov A."/>
            <person name="Andreopoulos B."/>
            <person name="Baker S."/>
            <person name="Barry K."/>
            <person name="Bills G."/>
            <person name="Bluhm B."/>
            <person name="Cannon C."/>
            <person name="Castanera R."/>
            <person name="Culley D."/>
            <person name="Daum C."/>
            <person name="Ezra D."/>
            <person name="Gonzalez J."/>
            <person name="Henrissat B."/>
            <person name="Kuo A."/>
            <person name="Liang C."/>
            <person name="Lipzen A."/>
            <person name="Lutzoni F."/>
            <person name="Magnuson J."/>
            <person name="Mondo S."/>
            <person name="Nolan M."/>
            <person name="Ohm R."/>
            <person name="Pangilinan J."/>
            <person name="Park H.-J."/>
            <person name="Ramirez L."/>
            <person name="Alfaro M."/>
            <person name="Sun H."/>
            <person name="Tritt A."/>
            <person name="Yoshinaga Y."/>
            <person name="Zwiers L.-H."/>
            <person name="Turgeon B."/>
            <person name="Goodwin S."/>
            <person name="Spatafora J."/>
            <person name="Crous P."/>
            <person name="Grigoriev I."/>
        </authorList>
    </citation>
    <scope>NUCLEOTIDE SEQUENCE</scope>
    <source>
        <strain evidence="13">ATCC 16933</strain>
    </source>
</reference>
<keyword evidence="5" id="KW-0378">Hydrolase</keyword>
<dbReference type="Pfam" id="PF02517">
    <property type="entry name" value="Rce1-like"/>
    <property type="match status" value="1"/>
</dbReference>
<evidence type="ECO:0000256" key="2">
    <source>
        <dbReference type="ARBA" id="ARBA00006897"/>
    </source>
</evidence>